<dbReference type="PANTHER" id="PTHR34547">
    <property type="entry name" value="YACP-LIKE NYN DOMAIN PROTEIN"/>
    <property type="match status" value="1"/>
</dbReference>
<dbReference type="CDD" id="cd10912">
    <property type="entry name" value="PIN_YacP-like"/>
    <property type="match status" value="1"/>
</dbReference>
<accession>A0ABP3IZ23</accession>
<proteinExistence type="predicted"/>
<gene>
    <name evidence="1" type="primary">rae1</name>
    <name evidence="1" type="ORF">GCM10008983_08480</name>
</gene>
<sequence>MNILVVDGYNIIGAWEELKRLKIEDIGQARDQLIEWLADYQAFSGMRVIVVFDAYYVRGIESRQKEYQMEIIYTKENETADECIERLVKELKNVLNQVYVATSDYAEQRTIFGRGALRKPARELYTEMNTIDREITEKIEETKQNGRPVKIPLKKDVLDTFEKWRRGDM</sequence>
<dbReference type="PANTHER" id="PTHR34547:SF1">
    <property type="entry name" value="YACP-LIKE NYN DOMAIN PROTEIN"/>
    <property type="match status" value="1"/>
</dbReference>
<keyword evidence="1" id="KW-0255">Endonuclease</keyword>
<reference evidence="2" key="1">
    <citation type="journal article" date="2019" name="Int. J. Syst. Evol. Microbiol.">
        <title>The Global Catalogue of Microorganisms (GCM) 10K type strain sequencing project: providing services to taxonomists for standard genome sequencing and annotation.</title>
        <authorList>
            <consortium name="The Broad Institute Genomics Platform"/>
            <consortium name="The Broad Institute Genome Sequencing Center for Infectious Disease"/>
            <person name="Wu L."/>
            <person name="Ma J."/>
        </authorList>
    </citation>
    <scope>NUCLEOTIDE SEQUENCE [LARGE SCALE GENOMIC DNA]</scope>
    <source>
        <strain evidence="2">JCM 12149</strain>
    </source>
</reference>
<dbReference type="InterPro" id="IPR010298">
    <property type="entry name" value="YacP-like"/>
</dbReference>
<organism evidence="1 2">
    <name type="scientific">Lentibacillus halophilus</name>
    <dbReference type="NCBI Taxonomy" id="295065"/>
    <lineage>
        <taxon>Bacteria</taxon>
        <taxon>Bacillati</taxon>
        <taxon>Bacillota</taxon>
        <taxon>Bacilli</taxon>
        <taxon>Bacillales</taxon>
        <taxon>Bacillaceae</taxon>
        <taxon>Lentibacillus</taxon>
    </lineage>
</organism>
<dbReference type="GO" id="GO:0004519">
    <property type="term" value="F:endonuclease activity"/>
    <property type="evidence" value="ECO:0007669"/>
    <property type="project" value="UniProtKB-KW"/>
</dbReference>
<dbReference type="EMBL" id="BAAADM010000021">
    <property type="protein sequence ID" value="GAA0434193.1"/>
    <property type="molecule type" value="Genomic_DNA"/>
</dbReference>
<evidence type="ECO:0000313" key="1">
    <source>
        <dbReference type="EMBL" id="GAA0434193.1"/>
    </source>
</evidence>
<dbReference type="Pfam" id="PF05991">
    <property type="entry name" value="NYN_YacP"/>
    <property type="match status" value="1"/>
</dbReference>
<protein>
    <submittedName>
        <fullName evidence="1">Ribosome-dependent mRNA decay endonuclease Rae1/YacP</fullName>
    </submittedName>
</protein>
<dbReference type="RefSeq" id="WP_343751395.1">
    <property type="nucleotide sequence ID" value="NZ_BAAADM010000021.1"/>
</dbReference>
<dbReference type="Proteomes" id="UP001501459">
    <property type="component" value="Unassembled WGS sequence"/>
</dbReference>
<name>A0ABP3IZ23_9BACI</name>
<comment type="caution">
    <text evidence="1">The sequence shown here is derived from an EMBL/GenBank/DDBJ whole genome shotgun (WGS) entry which is preliminary data.</text>
</comment>
<evidence type="ECO:0000313" key="2">
    <source>
        <dbReference type="Proteomes" id="UP001501459"/>
    </source>
</evidence>
<keyword evidence="1" id="KW-0540">Nuclease</keyword>
<keyword evidence="2" id="KW-1185">Reference proteome</keyword>
<keyword evidence="1" id="KW-0378">Hydrolase</keyword>